<evidence type="ECO:0000256" key="4">
    <source>
        <dbReference type="ARBA" id="ARBA00023239"/>
    </source>
</evidence>
<feature type="domain" description="Aromatic amino acid beta-eliminating lyase/threonine aldolase" evidence="6">
    <location>
        <begin position="5"/>
        <end position="287"/>
    </location>
</feature>
<proteinExistence type="inferred from homology"/>
<dbReference type="SUPFAM" id="SSF53383">
    <property type="entry name" value="PLP-dependent transferases"/>
    <property type="match status" value="1"/>
</dbReference>
<evidence type="ECO:0000259" key="6">
    <source>
        <dbReference type="Pfam" id="PF01212"/>
    </source>
</evidence>
<dbReference type="InterPro" id="IPR015424">
    <property type="entry name" value="PyrdxlP-dep_Trfase"/>
</dbReference>
<keyword evidence="3" id="KW-0663">Pyridoxal phosphate</keyword>
<evidence type="ECO:0000256" key="1">
    <source>
        <dbReference type="ARBA" id="ARBA00001933"/>
    </source>
</evidence>
<comment type="cofactor">
    <cofactor evidence="1">
        <name>pyridoxal 5'-phosphate</name>
        <dbReference type="ChEBI" id="CHEBI:597326"/>
    </cofactor>
</comment>
<dbReference type="Gene3D" id="3.40.640.10">
    <property type="entry name" value="Type I PLP-dependent aspartate aminotransferase-like (Major domain)"/>
    <property type="match status" value="1"/>
</dbReference>
<dbReference type="CDD" id="cd06502">
    <property type="entry name" value="TA_like"/>
    <property type="match status" value="1"/>
</dbReference>
<dbReference type="PANTHER" id="PTHR48097">
    <property type="entry name" value="L-THREONINE ALDOLASE-RELATED"/>
    <property type="match status" value="1"/>
</dbReference>
<name>A0A1I4NL71_9FIRM</name>
<dbReference type="RefSeq" id="WP_090942001.1">
    <property type="nucleotide sequence ID" value="NZ_FOTS01000048.1"/>
</dbReference>
<dbReference type="GO" id="GO:0008732">
    <property type="term" value="F:L-allo-threonine aldolase activity"/>
    <property type="evidence" value="ECO:0007669"/>
    <property type="project" value="TreeGrafter"/>
</dbReference>
<dbReference type="Gene3D" id="3.90.1150.10">
    <property type="entry name" value="Aspartate Aminotransferase, domain 1"/>
    <property type="match status" value="1"/>
</dbReference>
<protein>
    <submittedName>
        <fullName evidence="7">L-threonine aldolase</fullName>
    </submittedName>
</protein>
<organism evidence="7 8">
    <name type="scientific">Pelosinus propionicus DSM 13327</name>
    <dbReference type="NCBI Taxonomy" id="1123291"/>
    <lineage>
        <taxon>Bacteria</taxon>
        <taxon>Bacillati</taxon>
        <taxon>Bacillota</taxon>
        <taxon>Negativicutes</taxon>
        <taxon>Selenomonadales</taxon>
        <taxon>Sporomusaceae</taxon>
        <taxon>Pelosinus</taxon>
    </lineage>
</organism>
<dbReference type="FunFam" id="3.90.1150.10:FF:000041">
    <property type="entry name" value="Low-specificity L-threonine aldolase"/>
    <property type="match status" value="1"/>
</dbReference>
<comment type="similarity">
    <text evidence="2">Belongs to the threonine aldolase family.</text>
</comment>
<dbReference type="EMBL" id="FOTS01000048">
    <property type="protein sequence ID" value="SFM16115.1"/>
    <property type="molecule type" value="Genomic_DNA"/>
</dbReference>
<evidence type="ECO:0000313" key="8">
    <source>
        <dbReference type="Proteomes" id="UP000199520"/>
    </source>
</evidence>
<keyword evidence="4" id="KW-0456">Lyase</keyword>
<accession>A0A1I4NL71</accession>
<dbReference type="InterPro" id="IPR015422">
    <property type="entry name" value="PyrdxlP-dep_Trfase_small"/>
</dbReference>
<reference evidence="8" key="1">
    <citation type="submission" date="2016-10" db="EMBL/GenBank/DDBJ databases">
        <authorList>
            <person name="Varghese N."/>
            <person name="Submissions S."/>
        </authorList>
    </citation>
    <scope>NUCLEOTIDE SEQUENCE [LARGE SCALE GENOMIC DNA]</scope>
    <source>
        <strain evidence="8">DSM 13327</strain>
    </source>
</reference>
<dbReference type="GO" id="GO:0005829">
    <property type="term" value="C:cytosol"/>
    <property type="evidence" value="ECO:0007669"/>
    <property type="project" value="TreeGrafter"/>
</dbReference>
<dbReference type="NCBIfam" id="NF041359">
    <property type="entry name" value="GntG_guanitoxin"/>
    <property type="match status" value="1"/>
</dbReference>
<dbReference type="PIRSF" id="PIRSF017617">
    <property type="entry name" value="Thr_aldolase"/>
    <property type="match status" value="1"/>
</dbReference>
<dbReference type="STRING" id="1123291.SAMN04490355_104824"/>
<feature type="modified residue" description="N6-(pyridoxal phosphate)lysine" evidence="5">
    <location>
        <position position="201"/>
    </location>
</feature>
<dbReference type="InterPro" id="IPR023603">
    <property type="entry name" value="Low_specificity_L-TA-like"/>
</dbReference>
<gene>
    <name evidence="7" type="ORF">SAMN04490355_104824</name>
</gene>
<dbReference type="AlphaFoldDB" id="A0A1I4NL71"/>
<keyword evidence="8" id="KW-1185">Reference proteome</keyword>
<dbReference type="Proteomes" id="UP000199520">
    <property type="component" value="Unassembled WGS sequence"/>
</dbReference>
<evidence type="ECO:0000256" key="5">
    <source>
        <dbReference type="PIRSR" id="PIRSR017617-1"/>
    </source>
</evidence>
<dbReference type="OrthoDB" id="9774495at2"/>
<dbReference type="FunFam" id="3.40.640.10:FF:000030">
    <property type="entry name" value="Low-specificity L-threonine aldolase"/>
    <property type="match status" value="1"/>
</dbReference>
<dbReference type="InterPro" id="IPR015421">
    <property type="entry name" value="PyrdxlP-dep_Trfase_major"/>
</dbReference>
<dbReference type="GO" id="GO:0006545">
    <property type="term" value="P:glycine biosynthetic process"/>
    <property type="evidence" value="ECO:0007669"/>
    <property type="project" value="TreeGrafter"/>
</dbReference>
<evidence type="ECO:0000256" key="2">
    <source>
        <dbReference type="ARBA" id="ARBA00006966"/>
    </source>
</evidence>
<evidence type="ECO:0000256" key="3">
    <source>
        <dbReference type="ARBA" id="ARBA00022898"/>
    </source>
</evidence>
<evidence type="ECO:0000313" key="7">
    <source>
        <dbReference type="EMBL" id="SFM16115.1"/>
    </source>
</evidence>
<dbReference type="Pfam" id="PF01212">
    <property type="entry name" value="Beta_elim_lyase"/>
    <property type="match status" value="1"/>
</dbReference>
<dbReference type="GO" id="GO:0006567">
    <property type="term" value="P:L-threonine catabolic process"/>
    <property type="evidence" value="ECO:0007669"/>
    <property type="project" value="TreeGrafter"/>
</dbReference>
<sequence>MKIVDLRSDTVTKPTLEMRQAMYQAEVGDDVYGEDPTVQKLEELGAGIMGKESALFVASGTMGNQIALMAHTNKGDEVICEADSHIFYYEVAGIACLAGAQARPISGQRGILSSDRIKHHIRPQDVHQPRTGLICLENTHNRAGGTCYSVQELAQIKELADSNHIPVHMDGARIFNAATAQNVSVEKLAEKATSITFCLSKGLCAPVGSLLTGSHDFIQECRRYRKMLGGGMRQAGIIAAAGIVGLETMVERLQDDHLHARILAEALVSIGMDIDMETVQTNIVIANVSSFGITAKQAAALLGEQGIKAAVFGEYSIRFVTHHGIEKDDINYTAGIIAKLVKEINAGLL</sequence>
<dbReference type="PANTHER" id="PTHR48097:SF9">
    <property type="entry name" value="L-THREONINE ALDOLASE"/>
    <property type="match status" value="1"/>
</dbReference>
<dbReference type="InterPro" id="IPR001597">
    <property type="entry name" value="ArAA_b-elim_lyase/Thr_aldolase"/>
</dbReference>